<gene>
    <name evidence="2" type="ORF">GCM10010326_42010</name>
</gene>
<name>A0ABQ3AD46_9ACTN</name>
<dbReference type="EMBL" id="BMUU01000006">
    <property type="protein sequence ID" value="GGY43333.1"/>
    <property type="molecule type" value="Genomic_DNA"/>
</dbReference>
<proteinExistence type="predicted"/>
<evidence type="ECO:0000256" key="1">
    <source>
        <dbReference type="SAM" id="MobiDB-lite"/>
    </source>
</evidence>
<feature type="compositionally biased region" description="Low complexity" evidence="1">
    <location>
        <begin position="72"/>
        <end position="100"/>
    </location>
</feature>
<feature type="region of interest" description="Disordered" evidence="1">
    <location>
        <begin position="68"/>
        <end position="100"/>
    </location>
</feature>
<keyword evidence="3" id="KW-1185">Reference proteome</keyword>
<evidence type="ECO:0000313" key="3">
    <source>
        <dbReference type="Proteomes" id="UP000600946"/>
    </source>
</evidence>
<feature type="region of interest" description="Disordered" evidence="1">
    <location>
        <begin position="16"/>
        <end position="41"/>
    </location>
</feature>
<organism evidence="2 3">
    <name type="scientific">Streptomyces xanthochromogenes</name>
    <dbReference type="NCBI Taxonomy" id="67384"/>
    <lineage>
        <taxon>Bacteria</taxon>
        <taxon>Bacillati</taxon>
        <taxon>Actinomycetota</taxon>
        <taxon>Actinomycetes</taxon>
        <taxon>Kitasatosporales</taxon>
        <taxon>Streptomycetaceae</taxon>
        <taxon>Streptomyces</taxon>
    </lineage>
</organism>
<protein>
    <submittedName>
        <fullName evidence="2">Uncharacterized protein</fullName>
    </submittedName>
</protein>
<feature type="compositionally biased region" description="Low complexity" evidence="1">
    <location>
        <begin position="21"/>
        <end position="36"/>
    </location>
</feature>
<evidence type="ECO:0000313" key="2">
    <source>
        <dbReference type="EMBL" id="GGY43333.1"/>
    </source>
</evidence>
<sequence length="100" mass="9748">MPPWYALNAMSSPSAACTGRVGSSPAGVSGSALPPARGRDHRTSWISAISRSPAGERLAAPLVAAVKDSESPVRGAARAGAGTTPTAVTAPAAPAAAARS</sequence>
<accession>A0ABQ3AD46</accession>
<comment type="caution">
    <text evidence="2">The sequence shown here is derived from an EMBL/GenBank/DDBJ whole genome shotgun (WGS) entry which is preliminary data.</text>
</comment>
<dbReference type="Proteomes" id="UP000600946">
    <property type="component" value="Unassembled WGS sequence"/>
</dbReference>
<reference evidence="3" key="1">
    <citation type="journal article" date="2019" name="Int. J. Syst. Evol. Microbiol.">
        <title>The Global Catalogue of Microorganisms (GCM) 10K type strain sequencing project: providing services to taxonomists for standard genome sequencing and annotation.</title>
        <authorList>
            <consortium name="The Broad Institute Genomics Platform"/>
            <consortium name="The Broad Institute Genome Sequencing Center for Infectious Disease"/>
            <person name="Wu L."/>
            <person name="Ma J."/>
        </authorList>
    </citation>
    <scope>NUCLEOTIDE SEQUENCE [LARGE SCALE GENOMIC DNA]</scope>
    <source>
        <strain evidence="3">JCM 4594</strain>
    </source>
</reference>